<gene>
    <name evidence="7" type="ORF">J2X20_002040</name>
</gene>
<dbReference type="SUPFAM" id="SSF46785">
    <property type="entry name" value="Winged helix' DNA-binding domain"/>
    <property type="match status" value="1"/>
</dbReference>
<accession>A0ABU1YN39</accession>
<sequence>MADRLQSMQTLVRVVELGSFSAAARELGSTQSAVSKQVAALEKALGAQLLARSTRALKLTEAGERYVEQARRLVAEIAEAESELRAGEHRLQGWLRVAASGSFGRLKLMPLVQSFMAAHPGVKIDLRLNDGFIDLVEQGIDIAVRIGDQPDSGLVARRIGTVRRAVVARRGYFEQLGIAPPSNPQALQQHDCIVYSELRTGPTWSFEAGPGADAPPGSLVSVRVSGSLRTNSGEAVREAVLAGMGLAYAPHWLVEKELASGEMELAMPHWQGQALPMQLVSPPQRRLSGKVKAFGDHLAAGLA</sequence>
<feature type="coiled-coil region" evidence="5">
    <location>
        <begin position="63"/>
        <end position="90"/>
    </location>
</feature>
<dbReference type="InterPro" id="IPR000847">
    <property type="entry name" value="LysR_HTH_N"/>
</dbReference>
<evidence type="ECO:0000256" key="1">
    <source>
        <dbReference type="ARBA" id="ARBA00009437"/>
    </source>
</evidence>
<dbReference type="CDD" id="cd08422">
    <property type="entry name" value="PBP2_CrgA_like"/>
    <property type="match status" value="1"/>
</dbReference>
<keyword evidence="4" id="KW-0804">Transcription</keyword>
<evidence type="ECO:0000256" key="4">
    <source>
        <dbReference type="ARBA" id="ARBA00023163"/>
    </source>
</evidence>
<protein>
    <submittedName>
        <fullName evidence="7">DNA-binding transcriptional LysR family regulator</fullName>
    </submittedName>
</protein>
<keyword evidence="8" id="KW-1185">Reference proteome</keyword>
<dbReference type="RefSeq" id="WP_310264094.1">
    <property type="nucleotide sequence ID" value="NZ_JAVDXU010000001.1"/>
</dbReference>
<evidence type="ECO:0000259" key="6">
    <source>
        <dbReference type="PROSITE" id="PS50931"/>
    </source>
</evidence>
<dbReference type="InterPro" id="IPR005119">
    <property type="entry name" value="LysR_subst-bd"/>
</dbReference>
<comment type="caution">
    <text evidence="7">The sequence shown here is derived from an EMBL/GenBank/DDBJ whole genome shotgun (WGS) entry which is preliminary data.</text>
</comment>
<dbReference type="Pfam" id="PF03466">
    <property type="entry name" value="LysR_substrate"/>
    <property type="match status" value="1"/>
</dbReference>
<dbReference type="InterPro" id="IPR036388">
    <property type="entry name" value="WH-like_DNA-bd_sf"/>
</dbReference>
<comment type="similarity">
    <text evidence="1">Belongs to the LysR transcriptional regulatory family.</text>
</comment>
<evidence type="ECO:0000256" key="2">
    <source>
        <dbReference type="ARBA" id="ARBA00023015"/>
    </source>
</evidence>
<keyword evidence="3 7" id="KW-0238">DNA-binding</keyword>
<dbReference type="Gene3D" id="1.10.10.10">
    <property type="entry name" value="Winged helix-like DNA-binding domain superfamily/Winged helix DNA-binding domain"/>
    <property type="match status" value="1"/>
</dbReference>
<dbReference type="InterPro" id="IPR058163">
    <property type="entry name" value="LysR-type_TF_proteobact-type"/>
</dbReference>
<dbReference type="PANTHER" id="PTHR30537:SF80">
    <property type="entry name" value="TRANSCRIPTIONAL REGULATOR"/>
    <property type="match status" value="1"/>
</dbReference>
<dbReference type="PRINTS" id="PR00039">
    <property type="entry name" value="HTHLYSR"/>
</dbReference>
<reference evidence="7 8" key="1">
    <citation type="submission" date="2023-07" db="EMBL/GenBank/DDBJ databases">
        <title>Sorghum-associated microbial communities from plants grown in Nebraska, USA.</title>
        <authorList>
            <person name="Schachtman D."/>
        </authorList>
    </citation>
    <scope>NUCLEOTIDE SEQUENCE [LARGE SCALE GENOMIC DNA]</scope>
    <source>
        <strain evidence="7 8">BE314</strain>
    </source>
</reference>
<dbReference type="PANTHER" id="PTHR30537">
    <property type="entry name" value="HTH-TYPE TRANSCRIPTIONAL REGULATOR"/>
    <property type="match status" value="1"/>
</dbReference>
<dbReference type="InterPro" id="IPR036390">
    <property type="entry name" value="WH_DNA-bd_sf"/>
</dbReference>
<dbReference type="EMBL" id="JAVDXU010000001">
    <property type="protein sequence ID" value="MDR7269411.1"/>
    <property type="molecule type" value="Genomic_DNA"/>
</dbReference>
<proteinExistence type="inferred from homology"/>
<dbReference type="Pfam" id="PF00126">
    <property type="entry name" value="HTH_1"/>
    <property type="match status" value="1"/>
</dbReference>
<evidence type="ECO:0000256" key="3">
    <source>
        <dbReference type="ARBA" id="ARBA00023125"/>
    </source>
</evidence>
<name>A0ABU1YN39_ROSSA</name>
<dbReference type="Proteomes" id="UP001180453">
    <property type="component" value="Unassembled WGS sequence"/>
</dbReference>
<organism evidence="7 8">
    <name type="scientific">Roseateles saccharophilus</name>
    <name type="common">Pseudomonas saccharophila</name>
    <dbReference type="NCBI Taxonomy" id="304"/>
    <lineage>
        <taxon>Bacteria</taxon>
        <taxon>Pseudomonadati</taxon>
        <taxon>Pseudomonadota</taxon>
        <taxon>Betaproteobacteria</taxon>
        <taxon>Burkholderiales</taxon>
        <taxon>Sphaerotilaceae</taxon>
        <taxon>Roseateles</taxon>
    </lineage>
</organism>
<dbReference type="PROSITE" id="PS50931">
    <property type="entry name" value="HTH_LYSR"/>
    <property type="match status" value="1"/>
</dbReference>
<evidence type="ECO:0000313" key="8">
    <source>
        <dbReference type="Proteomes" id="UP001180453"/>
    </source>
</evidence>
<keyword evidence="2" id="KW-0805">Transcription regulation</keyword>
<evidence type="ECO:0000256" key="5">
    <source>
        <dbReference type="SAM" id="Coils"/>
    </source>
</evidence>
<evidence type="ECO:0000313" key="7">
    <source>
        <dbReference type="EMBL" id="MDR7269411.1"/>
    </source>
</evidence>
<dbReference type="Gene3D" id="3.40.190.290">
    <property type="match status" value="1"/>
</dbReference>
<feature type="domain" description="HTH lysR-type" evidence="6">
    <location>
        <begin position="3"/>
        <end position="60"/>
    </location>
</feature>
<keyword evidence="5" id="KW-0175">Coiled coil</keyword>
<dbReference type="SUPFAM" id="SSF53850">
    <property type="entry name" value="Periplasmic binding protein-like II"/>
    <property type="match status" value="1"/>
</dbReference>
<dbReference type="GO" id="GO:0003677">
    <property type="term" value="F:DNA binding"/>
    <property type="evidence" value="ECO:0007669"/>
    <property type="project" value="UniProtKB-KW"/>
</dbReference>